<proteinExistence type="predicted"/>
<evidence type="ECO:0000313" key="3">
    <source>
        <dbReference type="Proteomes" id="UP000534870"/>
    </source>
</evidence>
<dbReference type="Proteomes" id="UP000534870">
    <property type="component" value="Unassembled WGS sequence"/>
</dbReference>
<organism evidence="2 3">
    <name type="scientific">Nguyenibacter vanlangensis</name>
    <dbReference type="NCBI Taxonomy" id="1216886"/>
    <lineage>
        <taxon>Bacteria</taxon>
        <taxon>Pseudomonadati</taxon>
        <taxon>Pseudomonadota</taxon>
        <taxon>Alphaproteobacteria</taxon>
        <taxon>Acetobacterales</taxon>
        <taxon>Acetobacteraceae</taxon>
        <taxon>Nguyenibacter</taxon>
    </lineage>
</organism>
<protein>
    <submittedName>
        <fullName evidence="2">Uncharacterized protein</fullName>
    </submittedName>
</protein>
<accession>A0A7Y7IZJ3</accession>
<gene>
    <name evidence="2" type="ORF">HUK84_19125</name>
</gene>
<comment type="caution">
    <text evidence="2">The sequence shown here is derived from an EMBL/GenBank/DDBJ whole genome shotgun (WGS) entry which is preliminary data.</text>
</comment>
<sequence length="85" mass="9160">MPAGPQDTRGSEPADRLEQALNRIAFALDRRRDDAAQAAPDPHAPDLQTLAANIDILIARIRDVLGPEDDRDKDASDAGRDSEAS</sequence>
<name>A0A7Y7IZJ3_9PROT</name>
<evidence type="ECO:0000256" key="1">
    <source>
        <dbReference type="SAM" id="MobiDB-lite"/>
    </source>
</evidence>
<dbReference type="RefSeq" id="WP_176641630.1">
    <property type="nucleotide sequence ID" value="NZ_JABXXP010000795.1"/>
</dbReference>
<reference evidence="2 3" key="1">
    <citation type="submission" date="2020-06" db="EMBL/GenBank/DDBJ databases">
        <title>Description of novel acetic acid bacteria.</title>
        <authorList>
            <person name="Sombolestani A."/>
        </authorList>
    </citation>
    <scope>NUCLEOTIDE SEQUENCE [LARGE SCALE GENOMIC DNA]</scope>
    <source>
        <strain evidence="2 3">LMG 31431</strain>
    </source>
</reference>
<dbReference type="EMBL" id="JABXXP010000795">
    <property type="protein sequence ID" value="NVN13219.1"/>
    <property type="molecule type" value="Genomic_DNA"/>
</dbReference>
<dbReference type="AlphaFoldDB" id="A0A7Y7IZJ3"/>
<evidence type="ECO:0000313" key="2">
    <source>
        <dbReference type="EMBL" id="NVN13219.1"/>
    </source>
</evidence>
<feature type="region of interest" description="Disordered" evidence="1">
    <location>
        <begin position="63"/>
        <end position="85"/>
    </location>
</feature>